<dbReference type="PROSITE" id="PS51257">
    <property type="entry name" value="PROKAR_LIPOPROTEIN"/>
    <property type="match status" value="1"/>
</dbReference>
<evidence type="ECO:0000313" key="1">
    <source>
        <dbReference type="EMBL" id="KUK47035.1"/>
    </source>
</evidence>
<evidence type="ECO:0000313" key="2">
    <source>
        <dbReference type="Proteomes" id="UP000064249"/>
    </source>
</evidence>
<sequence>MANKIPNIIMLVGLLMLMSCKGSINHDPNPSTNLSILAKTNVPINDDYEVASRYRHIEVERDAAAHERVDYTVGDSRDFYVLDVNTNVYKTVKANLVYITPHLYFWVQQGINYEQTDVARLSETFENQIYPLNRAFFGNENSPGIDGDEHLSILYTSEMGLASGYFSSADINPREIEPYSNEAEIFMLSSLYTRLDEEYTYGVLAHEFQHMIHRNLDKNESSWINEGFSELASLLNGYDPGGSDKLYAGNPDIQLNFWPRDEVESTLPHYGASFLFMTYLYDRFGEEFSRALVSNPLNGFPSIDAVLAETVNEDGKAISLNGDDVFQDWTIANLIQNSTIEQGQYGYQNMPEELEFWVNPISDCSAEERISSVRQFGVDYYQILCGEPFHVQFKGQPTVAIVPVEPHSGNFYFWSNKGDQSAMTLTQTFDFREINAPITLSYYTWYDLEKDWDYVYLLAKGVDDEWEVLNPPGCTEENITGSNHGCGYNGISAGWMLEEVDLSQLAGEEVTLQFEYLTDTALNGEGFLIDDIKINAIGYDTDLEDSSGGWIGDGFVRISNSLPQTYAISFITRTDSEIQISKYKISGDDVLDIYGNPDEDTETYLIVSGTTRYTITQSDYSLSFVPDSDK</sequence>
<gene>
    <name evidence="1" type="ORF">XD73_0104</name>
</gene>
<name>A0A117LH74_9CHLR</name>
<dbReference type="EMBL" id="LGFU01000002">
    <property type="protein sequence ID" value="KUK47035.1"/>
    <property type="molecule type" value="Genomic_DNA"/>
</dbReference>
<reference evidence="1 2" key="1">
    <citation type="journal article" date="2015" name="MBio">
        <title>Genome-Resolved Metagenomic Analysis Reveals Roles for Candidate Phyla and Other Microbial Community Members in Biogeochemical Transformations in Oil Reservoirs.</title>
        <authorList>
            <person name="Hu P."/>
            <person name="Tom L."/>
            <person name="Singh A."/>
            <person name="Thomas B.C."/>
            <person name="Baker B.J."/>
            <person name="Piceno Y.M."/>
            <person name="Andersen G.L."/>
            <person name="Banfield J.F."/>
        </authorList>
    </citation>
    <scope>NUCLEOTIDE SEQUENCE [LARGE SCALE GENOMIC DNA]</scope>
    <source>
        <strain evidence="1">46_16</strain>
    </source>
</reference>
<comment type="caution">
    <text evidence="1">The sequence shown here is derived from an EMBL/GenBank/DDBJ whole genome shotgun (WGS) entry which is preliminary data.</text>
</comment>
<dbReference type="PATRIC" id="fig|167964.4.peg.430"/>
<accession>A0A117LH74</accession>
<dbReference type="AlphaFoldDB" id="A0A117LH74"/>
<dbReference type="Pfam" id="PF20773">
    <property type="entry name" value="InhA-like_MAM"/>
    <property type="match status" value="1"/>
</dbReference>
<organism evidence="1 2">
    <name type="scientific">Anaerolinea thermophila</name>
    <dbReference type="NCBI Taxonomy" id="167964"/>
    <lineage>
        <taxon>Bacteria</taxon>
        <taxon>Bacillati</taxon>
        <taxon>Chloroflexota</taxon>
        <taxon>Anaerolineae</taxon>
        <taxon>Anaerolineales</taxon>
        <taxon>Anaerolineaceae</taxon>
        <taxon>Anaerolinea</taxon>
    </lineage>
</organism>
<proteinExistence type="predicted"/>
<dbReference type="Proteomes" id="UP000064249">
    <property type="component" value="Unassembled WGS sequence"/>
</dbReference>
<protein>
    <submittedName>
        <fullName evidence="1">Uncharacterized protein</fullName>
    </submittedName>
</protein>